<name>A0A1B0FDX2_GLOMM</name>
<accession>A0A1B0FDX2</accession>
<dbReference type="EnsemblMetazoa" id="GMOY001781-RA">
    <property type="protein sequence ID" value="GMOY001781-PA"/>
    <property type="gene ID" value="GMOY001781"/>
</dbReference>
<dbReference type="Proteomes" id="UP000092444">
    <property type="component" value="Unassembled WGS sequence"/>
</dbReference>
<reference evidence="1" key="1">
    <citation type="submission" date="2020-05" db="UniProtKB">
        <authorList>
            <consortium name="EnsemblMetazoa"/>
        </authorList>
    </citation>
    <scope>IDENTIFICATION</scope>
    <source>
        <strain evidence="1">Yale</strain>
    </source>
</reference>
<dbReference type="VEuPathDB" id="VectorBase:GMOY001781"/>
<keyword evidence="2" id="KW-1185">Reference proteome</keyword>
<organism evidence="1 2">
    <name type="scientific">Glossina morsitans morsitans</name>
    <name type="common">Savannah tsetse fly</name>
    <dbReference type="NCBI Taxonomy" id="37546"/>
    <lineage>
        <taxon>Eukaryota</taxon>
        <taxon>Metazoa</taxon>
        <taxon>Ecdysozoa</taxon>
        <taxon>Arthropoda</taxon>
        <taxon>Hexapoda</taxon>
        <taxon>Insecta</taxon>
        <taxon>Pterygota</taxon>
        <taxon>Neoptera</taxon>
        <taxon>Endopterygota</taxon>
        <taxon>Diptera</taxon>
        <taxon>Brachycera</taxon>
        <taxon>Muscomorpha</taxon>
        <taxon>Hippoboscoidea</taxon>
        <taxon>Glossinidae</taxon>
        <taxon>Glossina</taxon>
    </lineage>
</organism>
<dbReference type="PANTHER" id="PTHR39951">
    <property type="entry name" value="FI22632P1"/>
    <property type="match status" value="1"/>
</dbReference>
<dbReference type="EMBL" id="CCAG010007047">
    <property type="status" value="NOT_ANNOTATED_CDS"/>
    <property type="molecule type" value="Genomic_DNA"/>
</dbReference>
<sequence>MQYDNVWGNILDGTTHVVVINFHLSFFYLLQFSSPTLHDLNDVINFVNVDFKNFKYFKNLPSQNPKTASPANQFLEHFQKKKAILDYFENLFFGNSPFTPESEIPFDPHFGRKWRPHYAKCFGWRGYRLIDALGRGGFSASNYLH</sequence>
<proteinExistence type="predicted"/>
<dbReference type="PhylomeDB" id="A0A1B0FDX2"/>
<evidence type="ECO:0000313" key="2">
    <source>
        <dbReference type="Proteomes" id="UP000092444"/>
    </source>
</evidence>
<evidence type="ECO:0000313" key="1">
    <source>
        <dbReference type="EnsemblMetazoa" id="GMOY001781-PA"/>
    </source>
</evidence>
<dbReference type="AlphaFoldDB" id="A0A1B0FDX2"/>
<protein>
    <submittedName>
        <fullName evidence="1">Uncharacterized protein</fullName>
    </submittedName>
</protein>
<dbReference type="PANTHER" id="PTHR39951:SF1">
    <property type="entry name" value="FI22632P1"/>
    <property type="match status" value="1"/>
</dbReference>